<comment type="catalytic activity">
    <reaction evidence="10">
        <text>nicotinate beta-D-ribonucleotide + CO2 + diphosphate = quinolinate + 5-phospho-alpha-D-ribose 1-diphosphate + 2 H(+)</text>
        <dbReference type="Rhea" id="RHEA:12733"/>
        <dbReference type="ChEBI" id="CHEBI:15378"/>
        <dbReference type="ChEBI" id="CHEBI:16526"/>
        <dbReference type="ChEBI" id="CHEBI:29959"/>
        <dbReference type="ChEBI" id="CHEBI:33019"/>
        <dbReference type="ChEBI" id="CHEBI:57502"/>
        <dbReference type="ChEBI" id="CHEBI:58017"/>
        <dbReference type="EC" id="2.4.2.19"/>
    </reaction>
</comment>
<dbReference type="UniPathway" id="UPA00253">
    <property type="reaction ID" value="UER00331"/>
</dbReference>
<dbReference type="PANTHER" id="PTHR32179">
    <property type="entry name" value="NICOTINATE-NUCLEOTIDE PYROPHOSPHORYLASE [CARBOXYLATING]"/>
    <property type="match status" value="1"/>
</dbReference>
<dbReference type="NCBIfam" id="TIGR00078">
    <property type="entry name" value="nadC"/>
    <property type="match status" value="1"/>
</dbReference>
<dbReference type="OrthoDB" id="9782546at2"/>
<dbReference type="InterPro" id="IPR036068">
    <property type="entry name" value="Nicotinate_pribotase-like_C"/>
</dbReference>
<sequence>MNLFKLQHMLKEFFIEDIGDNDLSSTTIFPADEAGQFSFYAKEDGIFCGTPIIETGFALLHPSIRVTMHVAEGARIAYGDKLATIAGPIQLLLSGERVVLNLVQRLCAIATMTHAAASQTAGTTTKICDTRKTTPGLRMLEKYAVRIGGGYNHRSGLYDCIMLKDNHIAFCGSITEAVTRARQAIGHTVKIEVEIETRAQLQEAIEAHADIIMFDNQTPETIREWQQLVPETIVTEASGGITLDTIASYAQSGVHYISLGFLTHSVKAFDISALVELKGALNA</sequence>
<evidence type="ECO:0000313" key="16">
    <source>
        <dbReference type="EMBL" id="RUS58460.1"/>
    </source>
</evidence>
<dbReference type="SUPFAM" id="SSF54675">
    <property type="entry name" value="Nicotinate/Quinolinate PRTase N-terminal domain-like"/>
    <property type="match status" value="1"/>
</dbReference>
<feature type="binding site" evidence="13">
    <location>
        <begin position="130"/>
        <end position="132"/>
    </location>
    <ligand>
        <name>substrate</name>
    </ligand>
</feature>
<evidence type="ECO:0000259" key="15">
    <source>
        <dbReference type="Pfam" id="PF02749"/>
    </source>
</evidence>
<feature type="binding site" evidence="13">
    <location>
        <position position="194"/>
    </location>
    <ligand>
        <name>substrate</name>
    </ligand>
</feature>
<evidence type="ECO:0000256" key="13">
    <source>
        <dbReference type="PIRSR" id="PIRSR006250-1"/>
    </source>
</evidence>
<feature type="binding site" evidence="13">
    <location>
        <position position="164"/>
    </location>
    <ligand>
        <name>substrate</name>
    </ligand>
</feature>
<dbReference type="FunFam" id="3.20.20.70:FF:000030">
    <property type="entry name" value="Nicotinate-nucleotide pyrophosphorylase, carboxylating"/>
    <property type="match status" value="1"/>
</dbReference>
<evidence type="ECO:0000313" key="17">
    <source>
        <dbReference type="Proteomes" id="UP000288623"/>
    </source>
</evidence>
<comment type="similarity">
    <text evidence="3 12">Belongs to the NadC/ModD family.</text>
</comment>
<dbReference type="InterPro" id="IPR022412">
    <property type="entry name" value="Quinolinate_PRibosylTrfase_N"/>
</dbReference>
<reference evidence="16 17" key="1">
    <citation type="submission" date="2014-11" db="EMBL/GenBank/DDBJ databases">
        <title>Genome sequence and analysis of novel Kurthia sp.</title>
        <authorList>
            <person name="Lawson J.N."/>
            <person name="Gonzalez J.E."/>
            <person name="Rinauldi L."/>
            <person name="Xuan Z."/>
            <person name="Firman A."/>
            <person name="Shaddox L."/>
            <person name="Trudeau A."/>
            <person name="Shah S."/>
            <person name="Reiman D."/>
        </authorList>
    </citation>
    <scope>NUCLEOTIDE SEQUENCE [LARGE SCALE GENOMIC DNA]</scope>
    <source>
        <strain evidence="16 17">3B1D</strain>
    </source>
</reference>
<dbReference type="EMBL" id="JTFC01000001">
    <property type="protein sequence ID" value="RUS58460.1"/>
    <property type="molecule type" value="Genomic_DNA"/>
</dbReference>
<dbReference type="RefSeq" id="WP_126988941.1">
    <property type="nucleotide sequence ID" value="NZ_JTFC01000001.1"/>
</dbReference>
<accession>A0A433RYY1</accession>
<feature type="binding site" evidence="13">
    <location>
        <begin position="238"/>
        <end position="240"/>
    </location>
    <ligand>
        <name>substrate</name>
    </ligand>
</feature>
<dbReference type="InterPro" id="IPR002638">
    <property type="entry name" value="Quinolinate_PRibosylTrfase_C"/>
</dbReference>
<dbReference type="InterPro" id="IPR013785">
    <property type="entry name" value="Aldolase_TIM"/>
</dbReference>
<feature type="binding site" evidence="13">
    <location>
        <position position="97"/>
    </location>
    <ligand>
        <name>substrate</name>
    </ligand>
</feature>
<keyword evidence="7 12" id="KW-0328">Glycosyltransferase</keyword>
<name>A0A433RYY1_9BACL</name>
<feature type="binding site" evidence="13">
    <location>
        <position position="215"/>
    </location>
    <ligand>
        <name>substrate</name>
    </ligand>
</feature>
<feature type="domain" description="Quinolinate phosphoribosyl transferase C-terminal" evidence="14">
    <location>
        <begin position="109"/>
        <end position="272"/>
    </location>
</feature>
<evidence type="ECO:0000256" key="9">
    <source>
        <dbReference type="ARBA" id="ARBA00033102"/>
    </source>
</evidence>
<evidence type="ECO:0000256" key="8">
    <source>
        <dbReference type="ARBA" id="ARBA00022679"/>
    </source>
</evidence>
<comment type="function">
    <text evidence="1">Involved in the catabolism of quinolinic acid (QA).</text>
</comment>
<evidence type="ECO:0000256" key="6">
    <source>
        <dbReference type="ARBA" id="ARBA00022642"/>
    </source>
</evidence>
<dbReference type="InterPro" id="IPR027277">
    <property type="entry name" value="NadC/ModD"/>
</dbReference>
<evidence type="ECO:0000256" key="7">
    <source>
        <dbReference type="ARBA" id="ARBA00022676"/>
    </source>
</evidence>
<evidence type="ECO:0000256" key="4">
    <source>
        <dbReference type="ARBA" id="ARBA00011218"/>
    </source>
</evidence>
<dbReference type="Proteomes" id="UP000288623">
    <property type="component" value="Unassembled WGS sequence"/>
</dbReference>
<evidence type="ECO:0000256" key="10">
    <source>
        <dbReference type="ARBA" id="ARBA00047445"/>
    </source>
</evidence>
<dbReference type="SUPFAM" id="SSF51690">
    <property type="entry name" value="Nicotinate/Quinolinate PRTase C-terminal domain-like"/>
    <property type="match status" value="1"/>
</dbReference>
<dbReference type="EC" id="2.4.2.19" evidence="5"/>
<dbReference type="GO" id="GO:0005737">
    <property type="term" value="C:cytoplasm"/>
    <property type="evidence" value="ECO:0007669"/>
    <property type="project" value="TreeGrafter"/>
</dbReference>
<evidence type="ECO:0000259" key="14">
    <source>
        <dbReference type="Pfam" id="PF01729"/>
    </source>
</evidence>
<keyword evidence="8 12" id="KW-0808">Transferase</keyword>
<comment type="pathway">
    <text evidence="2">Cofactor biosynthesis; NAD(+) biosynthesis; nicotinate D-ribonucleotide from quinolinate: step 1/1.</text>
</comment>
<dbReference type="Pfam" id="PF01729">
    <property type="entry name" value="QRPTase_C"/>
    <property type="match status" value="1"/>
</dbReference>
<organism evidence="16 17">
    <name type="scientific">Candidatus Kurthia intestinigallinarum</name>
    <dbReference type="NCBI Taxonomy" id="1562256"/>
    <lineage>
        <taxon>Bacteria</taxon>
        <taxon>Bacillati</taxon>
        <taxon>Bacillota</taxon>
        <taxon>Bacilli</taxon>
        <taxon>Bacillales</taxon>
        <taxon>Caryophanaceae</taxon>
        <taxon>Kurthia</taxon>
    </lineage>
</organism>
<feature type="binding site" evidence="13">
    <location>
        <begin position="259"/>
        <end position="261"/>
    </location>
    <ligand>
        <name>substrate</name>
    </ligand>
</feature>
<dbReference type="GO" id="GO:0034213">
    <property type="term" value="P:quinolinate catabolic process"/>
    <property type="evidence" value="ECO:0007669"/>
    <property type="project" value="TreeGrafter"/>
</dbReference>
<keyword evidence="17" id="KW-1185">Reference proteome</keyword>
<dbReference type="Gene3D" id="3.90.1170.20">
    <property type="entry name" value="Quinolinate phosphoribosyl transferase, N-terminal domain"/>
    <property type="match status" value="1"/>
</dbReference>
<evidence type="ECO:0000256" key="5">
    <source>
        <dbReference type="ARBA" id="ARBA00011944"/>
    </source>
</evidence>
<dbReference type="PIRSF" id="PIRSF006250">
    <property type="entry name" value="NadC_ModD"/>
    <property type="match status" value="1"/>
</dbReference>
<evidence type="ECO:0000256" key="12">
    <source>
        <dbReference type="PIRNR" id="PIRNR006250"/>
    </source>
</evidence>
<dbReference type="Gene3D" id="3.20.20.70">
    <property type="entry name" value="Aldolase class I"/>
    <property type="match status" value="1"/>
</dbReference>
<comment type="caution">
    <text evidence="16">The sequence shown here is derived from an EMBL/GenBank/DDBJ whole genome shotgun (WGS) entry which is preliminary data.</text>
</comment>
<dbReference type="InterPro" id="IPR037128">
    <property type="entry name" value="Quinolinate_PRibosylTase_N_sf"/>
</dbReference>
<dbReference type="Pfam" id="PF02749">
    <property type="entry name" value="QRPTase_N"/>
    <property type="match status" value="1"/>
</dbReference>
<keyword evidence="6" id="KW-0662">Pyridine nucleotide biosynthesis</keyword>
<evidence type="ECO:0000256" key="2">
    <source>
        <dbReference type="ARBA" id="ARBA00004893"/>
    </source>
</evidence>
<feature type="binding site" evidence="13">
    <location>
        <position position="154"/>
    </location>
    <ligand>
        <name>substrate</name>
    </ligand>
</feature>
<gene>
    <name evidence="16" type="ORF">QI30_00120</name>
</gene>
<dbReference type="AlphaFoldDB" id="A0A433RYY1"/>
<comment type="subunit">
    <text evidence="4">Hexamer formed by 3 homodimers.</text>
</comment>
<dbReference type="PANTHER" id="PTHR32179:SF3">
    <property type="entry name" value="NICOTINATE-NUCLEOTIDE PYROPHOSPHORYLASE [CARBOXYLATING]"/>
    <property type="match status" value="1"/>
</dbReference>
<dbReference type="InterPro" id="IPR004393">
    <property type="entry name" value="NadC"/>
</dbReference>
<evidence type="ECO:0000256" key="1">
    <source>
        <dbReference type="ARBA" id="ARBA00003237"/>
    </source>
</evidence>
<dbReference type="CDD" id="cd01572">
    <property type="entry name" value="QPRTase"/>
    <property type="match status" value="1"/>
</dbReference>
<dbReference type="FunFam" id="3.90.1170.20:FF:000001">
    <property type="entry name" value="Nicotinate-nucleotide diphosphorylase (Carboxylating)"/>
    <property type="match status" value="1"/>
</dbReference>
<protein>
    <recommendedName>
        <fullName evidence="11">Probable nicotinate-nucleotide pyrophosphorylase [carboxylating]</fullName>
        <ecNumber evidence="5">2.4.2.19</ecNumber>
    </recommendedName>
    <alternativeName>
        <fullName evidence="9">Quinolinate phosphoribosyltransferase [decarboxylating]</fullName>
    </alternativeName>
</protein>
<feature type="domain" description="Quinolinate phosphoribosyl transferase N-terminal" evidence="15">
    <location>
        <begin position="22"/>
        <end position="107"/>
    </location>
</feature>
<dbReference type="GO" id="GO:0009435">
    <property type="term" value="P:NAD+ biosynthetic process"/>
    <property type="evidence" value="ECO:0007669"/>
    <property type="project" value="UniProtKB-UniPathway"/>
</dbReference>
<proteinExistence type="inferred from homology"/>
<dbReference type="GO" id="GO:0004514">
    <property type="term" value="F:nicotinate-nucleotide diphosphorylase (carboxylating) activity"/>
    <property type="evidence" value="ECO:0007669"/>
    <property type="project" value="UniProtKB-EC"/>
</dbReference>
<evidence type="ECO:0000256" key="3">
    <source>
        <dbReference type="ARBA" id="ARBA00009400"/>
    </source>
</evidence>
<evidence type="ECO:0000256" key="11">
    <source>
        <dbReference type="ARBA" id="ARBA00069173"/>
    </source>
</evidence>